<dbReference type="EMBL" id="RSCL01000011">
    <property type="protein sequence ID" value="RUT04313.1"/>
    <property type="molecule type" value="Genomic_DNA"/>
</dbReference>
<dbReference type="GO" id="GO:0000156">
    <property type="term" value="F:phosphorelay response regulator activity"/>
    <property type="evidence" value="ECO:0007669"/>
    <property type="project" value="TreeGrafter"/>
</dbReference>
<dbReference type="InterPro" id="IPR001789">
    <property type="entry name" value="Sig_transdc_resp-reg_receiver"/>
</dbReference>
<feature type="domain" description="Response regulatory" evidence="9">
    <location>
        <begin position="506"/>
        <end position="622"/>
    </location>
</feature>
<dbReference type="SMART" id="SM00448">
    <property type="entry name" value="REC"/>
    <property type="match status" value="3"/>
</dbReference>
<feature type="domain" description="OmpR/PhoB-type" evidence="11">
    <location>
        <begin position="124"/>
        <end position="223"/>
    </location>
</feature>
<dbReference type="NCBIfam" id="TIGR00254">
    <property type="entry name" value="GGDEF"/>
    <property type="match status" value="1"/>
</dbReference>
<feature type="modified residue" description="4-aspartylphosphate" evidence="6">
    <location>
        <position position="430"/>
    </location>
</feature>
<dbReference type="Gene3D" id="6.10.250.690">
    <property type="match status" value="1"/>
</dbReference>
<dbReference type="Pfam" id="PF00072">
    <property type="entry name" value="Response_reg"/>
    <property type="match status" value="3"/>
</dbReference>
<evidence type="ECO:0000256" key="3">
    <source>
        <dbReference type="ARBA" id="ARBA00023015"/>
    </source>
</evidence>
<dbReference type="PANTHER" id="PTHR48111:SF15">
    <property type="entry name" value="OMPR SUBFAMILY"/>
    <property type="match status" value="1"/>
</dbReference>
<dbReference type="CDD" id="cd00156">
    <property type="entry name" value="REC"/>
    <property type="match status" value="2"/>
</dbReference>
<feature type="modified residue" description="4-aspartylphosphate" evidence="6">
    <location>
        <position position="555"/>
    </location>
</feature>
<dbReference type="SUPFAM" id="SSF47226">
    <property type="entry name" value="Histidine-containing phosphotransfer domain, HPT domain"/>
    <property type="match status" value="1"/>
</dbReference>
<dbReference type="SUPFAM" id="SSF46894">
    <property type="entry name" value="C-terminal effector domain of the bipartite response regulators"/>
    <property type="match status" value="1"/>
</dbReference>
<accession>A0A3S1AM16</accession>
<gene>
    <name evidence="12" type="ORF">DSM106972_045410</name>
</gene>
<dbReference type="GO" id="GO:0000976">
    <property type="term" value="F:transcription cis-regulatory region binding"/>
    <property type="evidence" value="ECO:0007669"/>
    <property type="project" value="TreeGrafter"/>
</dbReference>
<dbReference type="InterPro" id="IPR036388">
    <property type="entry name" value="WH-like_DNA-bd_sf"/>
</dbReference>
<sequence length="798" mass="89002">MRIIVVEDDDLIVGRLVKILNDQHYTVDFATDGEAAWELMDCFSYDLILLDVMLPKLDGISLCRRLRSIGNKTPILLLTAQDNSTTKVMGLDAGADDYLAKPFDFQELLARIRALLRRGGSTLPPMLVWQNLQLDPSTCQVMSDGQLLHLTPKEYSLLELFLRNTQRVFSCGMLIQHLWSFEEPPSDDTVRSHIKGLRQKLKAAGVKSDVIETVYGIGYRLKTVEKEELTKAGTRKHKEVEKQKNPKLATQTPSYAEQSQIRTGVSQVWEQVAETLSQRITVIEEALTTLLQNKLLGDEVLLNVKQEAHKLVGSLGMFGSDKGSYVASKIESLFADGKTLDAPQIIHFSELVGTLRDCLQSMNGEQIPEMFSNETLNKSPLLLIVDEDAEFTSSLIAIASSWGINVQVTPDVITAKKLIVDMCPDIVLLDLSCGDTAEKALGLLVELTSRTPPLSVIVTTAQDSLIDRVKIARLGGRGVLQKPMSVTQVLEAVTQVLKNTPSPEAKVMVVDDDPQILTALQTLLTPWGLKVYTLDNPSHFWEVMTVVNPDLLILDVEMPEINGIELCQVVRSDTRYSAVPILFLTAHNDTKTRQDVFAAGADDYIIKPIVKVELVTRILNRLERTRLLKSLAETDVLTGIANRPKSIQELNRCIEWSTNYNQQFCFAIVEVDKFKQINQQYGYAVGDAVLSRLGRILRLNFHYEDVVGRWGGTEFIIGMCGMTKVEGTRRLSEVIKNLATSCRDVTCNVSCNKQFCVNFNVGIVQYPEDGADIDTLYRVANEALEQSKAVAQNRLLNN</sequence>
<evidence type="ECO:0000313" key="13">
    <source>
        <dbReference type="Proteomes" id="UP000271624"/>
    </source>
</evidence>
<dbReference type="PROSITE" id="PS50887">
    <property type="entry name" value="GGDEF"/>
    <property type="match status" value="1"/>
</dbReference>
<comment type="caution">
    <text evidence="12">The sequence shown here is derived from an EMBL/GenBank/DDBJ whole genome shotgun (WGS) entry which is preliminary data.</text>
</comment>
<evidence type="ECO:0000313" key="12">
    <source>
        <dbReference type="EMBL" id="RUT04313.1"/>
    </source>
</evidence>
<protein>
    <submittedName>
        <fullName evidence="12">Transcriptional regulator</fullName>
    </submittedName>
</protein>
<dbReference type="InterPro" id="IPR016032">
    <property type="entry name" value="Sig_transdc_resp-reg_C-effctor"/>
</dbReference>
<dbReference type="InterPro" id="IPR029787">
    <property type="entry name" value="Nucleotide_cyclase"/>
</dbReference>
<dbReference type="PANTHER" id="PTHR48111">
    <property type="entry name" value="REGULATOR OF RPOS"/>
    <property type="match status" value="1"/>
</dbReference>
<evidence type="ECO:0000259" key="9">
    <source>
        <dbReference type="PROSITE" id="PS50110"/>
    </source>
</evidence>
<evidence type="ECO:0000256" key="1">
    <source>
        <dbReference type="ARBA" id="ARBA00022553"/>
    </source>
</evidence>
<dbReference type="GO" id="GO:0006355">
    <property type="term" value="P:regulation of DNA-templated transcription"/>
    <property type="evidence" value="ECO:0007669"/>
    <property type="project" value="InterPro"/>
</dbReference>
<dbReference type="FunFam" id="3.40.50.2300:FF:000002">
    <property type="entry name" value="DNA-binding response regulator PhoP"/>
    <property type="match status" value="1"/>
</dbReference>
<dbReference type="InterPro" id="IPR001867">
    <property type="entry name" value="OmpR/PhoB-type_DNA-bd"/>
</dbReference>
<dbReference type="InterPro" id="IPR008207">
    <property type="entry name" value="Sig_transdc_His_kin_Hpt_dom"/>
</dbReference>
<dbReference type="OrthoDB" id="442759at2"/>
<reference evidence="12" key="1">
    <citation type="submission" date="2018-12" db="EMBL/GenBank/DDBJ databases">
        <authorList>
            <person name="Will S."/>
            <person name="Neumann-Schaal M."/>
            <person name="Henke P."/>
        </authorList>
    </citation>
    <scope>NUCLEOTIDE SEQUENCE</scope>
    <source>
        <strain evidence="12">PCC 7102</strain>
    </source>
</reference>
<evidence type="ECO:0000256" key="6">
    <source>
        <dbReference type="PROSITE-ProRule" id="PRU00169"/>
    </source>
</evidence>
<evidence type="ECO:0000256" key="8">
    <source>
        <dbReference type="SAM" id="MobiDB-lite"/>
    </source>
</evidence>
<dbReference type="RefSeq" id="WP_127082930.1">
    <property type="nucleotide sequence ID" value="NZ_RSCL01000011.1"/>
</dbReference>
<feature type="domain" description="Response regulatory" evidence="9">
    <location>
        <begin position="2"/>
        <end position="116"/>
    </location>
</feature>
<reference evidence="12" key="2">
    <citation type="journal article" date="2019" name="Genome Biol. Evol.">
        <title>Day and night: Metabolic profiles and evolutionary relationships of six axenic non-marine cyanobacteria.</title>
        <authorList>
            <person name="Will S.E."/>
            <person name="Henke P."/>
            <person name="Boedeker C."/>
            <person name="Huang S."/>
            <person name="Brinkmann H."/>
            <person name="Rohde M."/>
            <person name="Jarek M."/>
            <person name="Friedl T."/>
            <person name="Seufert S."/>
            <person name="Schumacher M."/>
            <person name="Overmann J."/>
            <person name="Neumann-Schaal M."/>
            <person name="Petersen J."/>
        </authorList>
    </citation>
    <scope>NUCLEOTIDE SEQUENCE [LARGE SCALE GENOMIC DNA]</scope>
    <source>
        <strain evidence="12">PCC 7102</strain>
    </source>
</reference>
<dbReference type="InterPro" id="IPR036641">
    <property type="entry name" value="HPT_dom_sf"/>
</dbReference>
<dbReference type="SUPFAM" id="SSF55073">
    <property type="entry name" value="Nucleotide cyclase"/>
    <property type="match status" value="1"/>
</dbReference>
<dbReference type="InterPro" id="IPR000160">
    <property type="entry name" value="GGDEF_dom"/>
</dbReference>
<dbReference type="InterPro" id="IPR043128">
    <property type="entry name" value="Rev_trsase/Diguanyl_cyclase"/>
</dbReference>
<evidence type="ECO:0000259" key="10">
    <source>
        <dbReference type="PROSITE" id="PS50887"/>
    </source>
</evidence>
<proteinExistence type="predicted"/>
<evidence type="ECO:0000256" key="7">
    <source>
        <dbReference type="PROSITE-ProRule" id="PRU01091"/>
    </source>
</evidence>
<dbReference type="Gene3D" id="3.40.50.2300">
    <property type="match status" value="3"/>
</dbReference>
<feature type="domain" description="Response regulatory" evidence="9">
    <location>
        <begin position="381"/>
        <end position="497"/>
    </location>
</feature>
<dbReference type="AlphaFoldDB" id="A0A3S1AM16"/>
<keyword evidence="13" id="KW-1185">Reference proteome</keyword>
<dbReference type="SMART" id="SM00862">
    <property type="entry name" value="Trans_reg_C"/>
    <property type="match status" value="1"/>
</dbReference>
<dbReference type="Gene3D" id="3.30.70.270">
    <property type="match status" value="1"/>
</dbReference>
<feature type="modified residue" description="4-aspartylphosphate" evidence="6">
    <location>
        <position position="51"/>
    </location>
</feature>
<dbReference type="CDD" id="cd00383">
    <property type="entry name" value="trans_reg_C"/>
    <property type="match status" value="1"/>
</dbReference>
<dbReference type="Proteomes" id="UP000271624">
    <property type="component" value="Unassembled WGS sequence"/>
</dbReference>
<dbReference type="SMART" id="SM00267">
    <property type="entry name" value="GGDEF"/>
    <property type="match status" value="1"/>
</dbReference>
<dbReference type="PROSITE" id="PS51755">
    <property type="entry name" value="OMPR_PHOB"/>
    <property type="match status" value="1"/>
</dbReference>
<dbReference type="Pfam" id="PF00990">
    <property type="entry name" value="GGDEF"/>
    <property type="match status" value="1"/>
</dbReference>
<dbReference type="Gene3D" id="1.10.10.10">
    <property type="entry name" value="Winged helix-like DNA-binding domain superfamily/Winged helix DNA-binding domain"/>
    <property type="match status" value="1"/>
</dbReference>
<evidence type="ECO:0000256" key="4">
    <source>
        <dbReference type="ARBA" id="ARBA00023125"/>
    </source>
</evidence>
<evidence type="ECO:0000256" key="5">
    <source>
        <dbReference type="ARBA" id="ARBA00023163"/>
    </source>
</evidence>
<feature type="DNA-binding region" description="OmpR/PhoB-type" evidence="7">
    <location>
        <begin position="124"/>
        <end position="223"/>
    </location>
</feature>
<dbReference type="Pfam" id="PF00486">
    <property type="entry name" value="Trans_reg_C"/>
    <property type="match status" value="1"/>
</dbReference>
<evidence type="ECO:0000259" key="11">
    <source>
        <dbReference type="PROSITE" id="PS51755"/>
    </source>
</evidence>
<keyword evidence="1 6" id="KW-0597">Phosphoprotein</keyword>
<keyword evidence="2" id="KW-0902">Two-component regulatory system</keyword>
<dbReference type="GO" id="GO:0005829">
    <property type="term" value="C:cytosol"/>
    <property type="evidence" value="ECO:0007669"/>
    <property type="project" value="TreeGrafter"/>
</dbReference>
<feature type="region of interest" description="Disordered" evidence="8">
    <location>
        <begin position="232"/>
        <end position="256"/>
    </location>
</feature>
<feature type="domain" description="GGDEF" evidence="10">
    <location>
        <begin position="662"/>
        <end position="798"/>
    </location>
</feature>
<keyword evidence="5" id="KW-0804">Transcription</keyword>
<dbReference type="GO" id="GO:0032993">
    <property type="term" value="C:protein-DNA complex"/>
    <property type="evidence" value="ECO:0007669"/>
    <property type="project" value="TreeGrafter"/>
</dbReference>
<evidence type="ECO:0000256" key="2">
    <source>
        <dbReference type="ARBA" id="ARBA00023012"/>
    </source>
</evidence>
<organism evidence="12 13">
    <name type="scientific">Dulcicalothrix desertica PCC 7102</name>
    <dbReference type="NCBI Taxonomy" id="232991"/>
    <lineage>
        <taxon>Bacteria</taxon>
        <taxon>Bacillati</taxon>
        <taxon>Cyanobacteriota</taxon>
        <taxon>Cyanophyceae</taxon>
        <taxon>Nostocales</taxon>
        <taxon>Calotrichaceae</taxon>
        <taxon>Dulcicalothrix</taxon>
    </lineage>
</organism>
<keyword evidence="3" id="KW-0805">Transcription regulation</keyword>
<keyword evidence="4 7" id="KW-0238">DNA-binding</keyword>
<name>A0A3S1AM16_9CYAN</name>
<dbReference type="InterPro" id="IPR039420">
    <property type="entry name" value="WalR-like"/>
</dbReference>
<dbReference type="SUPFAM" id="SSF52172">
    <property type="entry name" value="CheY-like"/>
    <property type="match status" value="3"/>
</dbReference>
<dbReference type="CDD" id="cd01949">
    <property type="entry name" value="GGDEF"/>
    <property type="match status" value="1"/>
</dbReference>
<dbReference type="Pfam" id="PF01627">
    <property type="entry name" value="Hpt"/>
    <property type="match status" value="1"/>
</dbReference>
<dbReference type="PROSITE" id="PS50110">
    <property type="entry name" value="RESPONSE_REGULATORY"/>
    <property type="match status" value="3"/>
</dbReference>
<dbReference type="InterPro" id="IPR011006">
    <property type="entry name" value="CheY-like_superfamily"/>
</dbReference>